<dbReference type="EMBL" id="JAOZYC010000136">
    <property type="protein sequence ID" value="MEB8340810.1"/>
    <property type="molecule type" value="Genomic_DNA"/>
</dbReference>
<keyword evidence="15" id="KW-1185">Reference proteome</keyword>
<evidence type="ECO:0000256" key="8">
    <source>
        <dbReference type="ARBA" id="ARBA00023012"/>
    </source>
</evidence>
<comment type="caution">
    <text evidence="14">The sequence shown here is derived from an EMBL/GenBank/DDBJ whole genome shotgun (WGS) entry which is preliminary data.</text>
</comment>
<dbReference type="InterPro" id="IPR050482">
    <property type="entry name" value="Sensor_HK_TwoCompSys"/>
</dbReference>
<keyword evidence="7" id="KW-0067">ATP-binding</keyword>
<protein>
    <recommendedName>
        <fullName evidence="2">histidine kinase</fullName>
        <ecNumber evidence="2">2.7.13.3</ecNumber>
    </recommendedName>
</protein>
<evidence type="ECO:0000259" key="13">
    <source>
        <dbReference type="Pfam" id="PF13796"/>
    </source>
</evidence>
<dbReference type="InterPro" id="IPR003594">
    <property type="entry name" value="HATPase_dom"/>
</dbReference>
<evidence type="ECO:0000256" key="9">
    <source>
        <dbReference type="SAM" id="MobiDB-lite"/>
    </source>
</evidence>
<dbReference type="SUPFAM" id="SSF55874">
    <property type="entry name" value="ATPase domain of HSP90 chaperone/DNA topoisomerase II/histidine kinase"/>
    <property type="match status" value="1"/>
</dbReference>
<feature type="domain" description="Histidine kinase/HSP90-like ATPase" evidence="11">
    <location>
        <begin position="375"/>
        <end position="467"/>
    </location>
</feature>
<feature type="transmembrane region" description="Helical" evidence="10">
    <location>
        <begin position="72"/>
        <end position="102"/>
    </location>
</feature>
<dbReference type="Proteomes" id="UP001354931">
    <property type="component" value="Unassembled WGS sequence"/>
</dbReference>
<evidence type="ECO:0000256" key="10">
    <source>
        <dbReference type="SAM" id="Phobius"/>
    </source>
</evidence>
<dbReference type="EC" id="2.7.13.3" evidence="2"/>
<keyword evidence="10" id="KW-0472">Membrane</keyword>
<feature type="domain" description="Putative sensor" evidence="13">
    <location>
        <begin position="68"/>
        <end position="246"/>
    </location>
</feature>
<evidence type="ECO:0000256" key="6">
    <source>
        <dbReference type="ARBA" id="ARBA00022777"/>
    </source>
</evidence>
<feature type="domain" description="Signal transduction histidine kinase subgroup 3 dimerisation and phosphoacceptor" evidence="12">
    <location>
        <begin position="274"/>
        <end position="343"/>
    </location>
</feature>
<evidence type="ECO:0000313" key="14">
    <source>
        <dbReference type="EMBL" id="MEB8340810.1"/>
    </source>
</evidence>
<sequence>MNPAPRPQPPESPRPTPAEGDVGRGDKAAPDSSGQRRRRPRGPVRGLLRTVVGSPGEAAYGLLAPLPGFLCGLVLLSLLASGLITSVVLVGLLPLIAVPFVARGTGAVHRALVNRLLGERIQPPPRRPRPPGGLLERARAALTDAGGWRCAAFTLAFLPVGALLVMVFVMIRLYGLITLTYPIWWWLVRSDDGRRGLGLGFGGIQLDTWPTALLTGLAGLLPMALATWCTRWLLDLAVRPMARALLGPGRLDARVHELEDTRALVVQDSAATLRRIERDLHDGAQARMIAVAMTLARARERLARLPGAEPELASGRELVDTALAESRTAIGELRDLVRGIHPPALNDGLDVALETLAALPLRPPEAIESIAYFCAAELLANATRHSRATAVRIGARSEATPAGGLLRLTVADDGHGGAHPRREGATRGAGGTGLAGLAERVSTVDGQLLIDSPDGGPTTITVELPFPAQGLTPHRTP</sequence>
<dbReference type="Gene3D" id="1.20.5.1930">
    <property type="match status" value="1"/>
</dbReference>
<evidence type="ECO:0000256" key="4">
    <source>
        <dbReference type="ARBA" id="ARBA00022679"/>
    </source>
</evidence>
<evidence type="ECO:0000256" key="1">
    <source>
        <dbReference type="ARBA" id="ARBA00000085"/>
    </source>
</evidence>
<dbReference type="Pfam" id="PF02518">
    <property type="entry name" value="HATPase_c"/>
    <property type="match status" value="1"/>
</dbReference>
<dbReference type="RefSeq" id="WP_326019753.1">
    <property type="nucleotide sequence ID" value="NZ_JAOZYC010000136.1"/>
</dbReference>
<keyword evidence="8" id="KW-0902">Two-component regulatory system</keyword>
<evidence type="ECO:0000256" key="5">
    <source>
        <dbReference type="ARBA" id="ARBA00022741"/>
    </source>
</evidence>
<dbReference type="PANTHER" id="PTHR24421:SF10">
    <property type="entry name" value="NITRATE_NITRITE SENSOR PROTEIN NARQ"/>
    <property type="match status" value="1"/>
</dbReference>
<keyword evidence="10" id="KW-1133">Transmembrane helix</keyword>
<proteinExistence type="predicted"/>
<evidence type="ECO:0000259" key="12">
    <source>
        <dbReference type="Pfam" id="PF07730"/>
    </source>
</evidence>
<feature type="compositionally biased region" description="Pro residues" evidence="9">
    <location>
        <begin position="1"/>
        <end position="16"/>
    </location>
</feature>
<gene>
    <name evidence="14" type="ORF">OKJ99_25245</name>
</gene>
<organism evidence="14 15">
    <name type="scientific">Streptomyces endophyticus</name>
    <dbReference type="NCBI Taxonomy" id="714166"/>
    <lineage>
        <taxon>Bacteria</taxon>
        <taxon>Bacillati</taxon>
        <taxon>Actinomycetota</taxon>
        <taxon>Actinomycetes</taxon>
        <taxon>Kitasatosporales</taxon>
        <taxon>Streptomycetaceae</taxon>
        <taxon>Streptomyces</taxon>
    </lineage>
</organism>
<dbReference type="Pfam" id="PF07730">
    <property type="entry name" value="HisKA_3"/>
    <property type="match status" value="1"/>
</dbReference>
<evidence type="ECO:0000313" key="15">
    <source>
        <dbReference type="Proteomes" id="UP001354931"/>
    </source>
</evidence>
<feature type="region of interest" description="Disordered" evidence="9">
    <location>
        <begin position="1"/>
        <end position="47"/>
    </location>
</feature>
<dbReference type="InterPro" id="IPR011712">
    <property type="entry name" value="Sig_transdc_His_kin_sub3_dim/P"/>
</dbReference>
<accession>A0ABU6F9U1</accession>
<dbReference type="PANTHER" id="PTHR24421">
    <property type="entry name" value="NITRATE/NITRITE SENSOR PROTEIN NARX-RELATED"/>
    <property type="match status" value="1"/>
</dbReference>
<evidence type="ECO:0000259" key="11">
    <source>
        <dbReference type="Pfam" id="PF02518"/>
    </source>
</evidence>
<dbReference type="Gene3D" id="3.30.565.10">
    <property type="entry name" value="Histidine kinase-like ATPase, C-terminal domain"/>
    <property type="match status" value="1"/>
</dbReference>
<keyword evidence="4" id="KW-0808">Transferase</keyword>
<keyword evidence="6" id="KW-0418">Kinase</keyword>
<dbReference type="InterPro" id="IPR025828">
    <property type="entry name" value="Put_sensor_dom"/>
</dbReference>
<keyword evidence="3" id="KW-0597">Phosphoprotein</keyword>
<comment type="catalytic activity">
    <reaction evidence="1">
        <text>ATP + protein L-histidine = ADP + protein N-phospho-L-histidine.</text>
        <dbReference type="EC" id="2.7.13.3"/>
    </reaction>
</comment>
<keyword evidence="10" id="KW-0812">Transmembrane</keyword>
<feature type="compositionally biased region" description="Basic and acidic residues" evidence="9">
    <location>
        <begin position="413"/>
        <end position="425"/>
    </location>
</feature>
<dbReference type="Pfam" id="PF13796">
    <property type="entry name" value="Sensor"/>
    <property type="match status" value="1"/>
</dbReference>
<evidence type="ECO:0000256" key="2">
    <source>
        <dbReference type="ARBA" id="ARBA00012438"/>
    </source>
</evidence>
<evidence type="ECO:0000256" key="7">
    <source>
        <dbReference type="ARBA" id="ARBA00022840"/>
    </source>
</evidence>
<feature type="region of interest" description="Disordered" evidence="9">
    <location>
        <begin position="413"/>
        <end position="433"/>
    </location>
</feature>
<dbReference type="InterPro" id="IPR036890">
    <property type="entry name" value="HATPase_C_sf"/>
</dbReference>
<evidence type="ECO:0000256" key="3">
    <source>
        <dbReference type="ARBA" id="ARBA00022553"/>
    </source>
</evidence>
<keyword evidence="5" id="KW-0547">Nucleotide-binding</keyword>
<reference evidence="14 15" key="1">
    <citation type="submission" date="2022-10" db="EMBL/GenBank/DDBJ databases">
        <authorList>
            <person name="Xie J."/>
            <person name="Shen N."/>
        </authorList>
    </citation>
    <scope>NUCLEOTIDE SEQUENCE [LARGE SCALE GENOMIC DNA]</scope>
    <source>
        <strain evidence="14 15">YIM65594</strain>
    </source>
</reference>
<feature type="transmembrane region" description="Helical" evidence="10">
    <location>
        <begin position="155"/>
        <end position="188"/>
    </location>
</feature>
<name>A0ABU6F9U1_9ACTN</name>